<evidence type="ECO:0000256" key="1">
    <source>
        <dbReference type="SAM" id="MobiDB-lite"/>
    </source>
</evidence>
<proteinExistence type="predicted"/>
<protein>
    <submittedName>
        <fullName evidence="3">Uncharacterized protein</fullName>
    </submittedName>
</protein>
<dbReference type="Proteomes" id="UP000050741">
    <property type="component" value="Unassembled WGS sequence"/>
</dbReference>
<evidence type="ECO:0000313" key="3">
    <source>
        <dbReference type="WBParaSite" id="GPLIN_001118600"/>
    </source>
</evidence>
<feature type="region of interest" description="Disordered" evidence="1">
    <location>
        <begin position="41"/>
        <end position="68"/>
    </location>
</feature>
<evidence type="ECO:0000313" key="2">
    <source>
        <dbReference type="Proteomes" id="UP000050741"/>
    </source>
</evidence>
<dbReference type="AlphaFoldDB" id="A0A183CE82"/>
<sequence>MCLSFSSGDVRLVGFCEWNKQAKVRWVARLIKGAREKQSVESLMRRHGGAGVGEAEGDEQMSDETEHD</sequence>
<keyword evidence="2" id="KW-1185">Reference proteome</keyword>
<feature type="compositionally biased region" description="Acidic residues" evidence="1">
    <location>
        <begin position="55"/>
        <end position="68"/>
    </location>
</feature>
<accession>A0A183CE82</accession>
<reference evidence="2" key="1">
    <citation type="submission" date="2013-12" db="EMBL/GenBank/DDBJ databases">
        <authorList>
            <person name="Aslett M."/>
        </authorList>
    </citation>
    <scope>NUCLEOTIDE SEQUENCE [LARGE SCALE GENOMIC DNA]</scope>
    <source>
        <strain evidence="2">Lindley</strain>
    </source>
</reference>
<reference evidence="2" key="2">
    <citation type="submission" date="2014-05" db="EMBL/GenBank/DDBJ databases">
        <title>The genome and life-stage specific transcriptomes of Globodera pallida elucidate key aspects of plant parasitism by a cyst nematode.</title>
        <authorList>
            <person name="Cotton J.A."/>
            <person name="Lilley C.J."/>
            <person name="Jones L.M."/>
            <person name="Kikuchi T."/>
            <person name="Reid A.J."/>
            <person name="Thorpe P."/>
            <person name="Tsai I.J."/>
            <person name="Beasley H."/>
            <person name="Blok V."/>
            <person name="Cock P.J.A."/>
            <person name="Van den Akker S.E."/>
            <person name="Holroyd N."/>
            <person name="Hunt M."/>
            <person name="Mantelin S."/>
            <person name="Naghra H."/>
            <person name="Pain A."/>
            <person name="Palomares-Rius J.E."/>
            <person name="Zarowiecki M."/>
            <person name="Berriman M."/>
            <person name="Jones J.T."/>
            <person name="Urwin P.E."/>
        </authorList>
    </citation>
    <scope>NUCLEOTIDE SEQUENCE [LARGE SCALE GENOMIC DNA]</scope>
    <source>
        <strain evidence="2">Lindley</strain>
    </source>
</reference>
<dbReference type="WBParaSite" id="GPLIN_001118600">
    <property type="protein sequence ID" value="GPLIN_001118600"/>
    <property type="gene ID" value="GPLIN_001118600"/>
</dbReference>
<reference evidence="3" key="3">
    <citation type="submission" date="2016-06" db="UniProtKB">
        <authorList>
            <consortium name="WormBaseParasite"/>
        </authorList>
    </citation>
    <scope>IDENTIFICATION</scope>
</reference>
<name>A0A183CE82_GLOPA</name>
<organism evidence="2 3">
    <name type="scientific">Globodera pallida</name>
    <name type="common">Potato cyst nematode worm</name>
    <name type="synonym">Heterodera pallida</name>
    <dbReference type="NCBI Taxonomy" id="36090"/>
    <lineage>
        <taxon>Eukaryota</taxon>
        <taxon>Metazoa</taxon>
        <taxon>Ecdysozoa</taxon>
        <taxon>Nematoda</taxon>
        <taxon>Chromadorea</taxon>
        <taxon>Rhabditida</taxon>
        <taxon>Tylenchina</taxon>
        <taxon>Tylenchomorpha</taxon>
        <taxon>Tylenchoidea</taxon>
        <taxon>Heteroderidae</taxon>
        <taxon>Heteroderinae</taxon>
        <taxon>Globodera</taxon>
    </lineage>
</organism>